<name>A0A838Y426_9NEIS</name>
<dbReference type="Gene3D" id="3.40.50.720">
    <property type="entry name" value="NAD(P)-binding Rossmann-like Domain"/>
    <property type="match status" value="1"/>
</dbReference>
<protein>
    <submittedName>
        <fullName evidence="6">NAD(P)-dependent oxidoreductase</fullName>
    </submittedName>
</protein>
<dbReference type="GO" id="GO:0050661">
    <property type="term" value="F:NADP binding"/>
    <property type="evidence" value="ECO:0007669"/>
    <property type="project" value="InterPro"/>
</dbReference>
<dbReference type="Pfam" id="PF03446">
    <property type="entry name" value="NAD_binding_2"/>
    <property type="match status" value="1"/>
</dbReference>
<dbReference type="InterPro" id="IPR015815">
    <property type="entry name" value="HIBADH-related"/>
</dbReference>
<reference evidence="6 7" key="1">
    <citation type="submission" date="2020-07" db="EMBL/GenBank/DDBJ databases">
        <title>Draft genome sequence of violacein-producing bacteria and related species.</title>
        <authorList>
            <person name="Wilson H.S."/>
            <person name="De Leon M.E."/>
        </authorList>
    </citation>
    <scope>NUCLEOTIDE SEQUENCE [LARGE SCALE GENOMIC DNA]</scope>
    <source>
        <strain evidence="6 7">HSC-21Su07</strain>
    </source>
</reference>
<keyword evidence="1" id="KW-0560">Oxidoreductase</keyword>
<organism evidence="6 7">
    <name type="scientific">Aquitalea aquatica</name>
    <dbReference type="NCBI Taxonomy" id="3044273"/>
    <lineage>
        <taxon>Bacteria</taxon>
        <taxon>Pseudomonadati</taxon>
        <taxon>Pseudomonadota</taxon>
        <taxon>Betaproteobacteria</taxon>
        <taxon>Neisseriales</taxon>
        <taxon>Chromobacteriaceae</taxon>
        <taxon>Aquitalea</taxon>
    </lineage>
</organism>
<accession>A0A838Y426</accession>
<gene>
    <name evidence="6" type="ORF">H2Z84_13770</name>
</gene>
<evidence type="ECO:0000256" key="1">
    <source>
        <dbReference type="ARBA" id="ARBA00023002"/>
    </source>
</evidence>
<keyword evidence="2" id="KW-0520">NAD</keyword>
<dbReference type="SUPFAM" id="SSF48179">
    <property type="entry name" value="6-phosphogluconate dehydrogenase C-terminal domain-like"/>
    <property type="match status" value="1"/>
</dbReference>
<evidence type="ECO:0000256" key="3">
    <source>
        <dbReference type="PIRSR" id="PIRSR000103-1"/>
    </source>
</evidence>
<evidence type="ECO:0000259" key="5">
    <source>
        <dbReference type="Pfam" id="PF14833"/>
    </source>
</evidence>
<dbReference type="SUPFAM" id="SSF51735">
    <property type="entry name" value="NAD(P)-binding Rossmann-fold domains"/>
    <property type="match status" value="1"/>
</dbReference>
<dbReference type="AlphaFoldDB" id="A0A838Y426"/>
<feature type="domain" description="6-phosphogluconate dehydrogenase NADP-binding" evidence="4">
    <location>
        <begin position="46"/>
        <end position="202"/>
    </location>
</feature>
<evidence type="ECO:0000256" key="2">
    <source>
        <dbReference type="ARBA" id="ARBA00023027"/>
    </source>
</evidence>
<dbReference type="PANTHER" id="PTHR43060">
    <property type="entry name" value="3-HYDROXYISOBUTYRATE DEHYDROGENASE-LIKE 1, MITOCHONDRIAL-RELATED"/>
    <property type="match status" value="1"/>
</dbReference>
<dbReference type="Proteomes" id="UP000545606">
    <property type="component" value="Unassembled WGS sequence"/>
</dbReference>
<dbReference type="Pfam" id="PF14833">
    <property type="entry name" value="NAD_binding_11"/>
    <property type="match status" value="1"/>
</dbReference>
<dbReference type="InterPro" id="IPR008927">
    <property type="entry name" value="6-PGluconate_DH-like_C_sf"/>
</dbReference>
<feature type="active site" evidence="3">
    <location>
        <position position="211"/>
    </location>
</feature>
<proteinExistence type="predicted"/>
<dbReference type="GO" id="GO:0016491">
    <property type="term" value="F:oxidoreductase activity"/>
    <property type="evidence" value="ECO:0007669"/>
    <property type="project" value="UniProtKB-KW"/>
</dbReference>
<sequence length="334" mass="35144">MPRRPSSALADGPFFHAITARLDAATAIPLEFRHHPLSAKASTMERIGFIGLGLMGLPLCRRLQAAGFPLTVWNRSTDKLEQARTEGMQTTTSLVELAASSDILMLCIADATAVQSVVTQLEPALRAGQLIIDLSSIDPDTTRHCAALVKQQGASWVDAPVSGGVNGATQGTLVVMAGGSEQDIRRASQALQPLAQRITRMGEVGSGQVTKICNQLIVAANAMLIAEAVALAENNGVDASLLAPALAGGFADSLPLQILAPRMAARQAEPVQWKVTTLLKDLDNAGQLSKQSQSATPLAALASQLMRLHAAQGHSNADLSSVIHLYQEQEQAPC</sequence>
<dbReference type="InterPro" id="IPR036291">
    <property type="entry name" value="NAD(P)-bd_dom_sf"/>
</dbReference>
<feature type="domain" description="3-hydroxyisobutyrate dehydrogenase-like NAD-binding" evidence="5">
    <location>
        <begin position="205"/>
        <end position="326"/>
    </location>
</feature>
<dbReference type="InterPro" id="IPR013328">
    <property type="entry name" value="6PGD_dom2"/>
</dbReference>
<dbReference type="PANTHER" id="PTHR43060:SF15">
    <property type="entry name" value="3-HYDROXYISOBUTYRATE DEHYDROGENASE-LIKE 1, MITOCHONDRIAL-RELATED"/>
    <property type="match status" value="1"/>
</dbReference>
<dbReference type="Gene3D" id="1.10.1040.10">
    <property type="entry name" value="N-(1-d-carboxylethyl)-l-norvaline Dehydrogenase, domain 2"/>
    <property type="match status" value="1"/>
</dbReference>
<evidence type="ECO:0000313" key="6">
    <source>
        <dbReference type="EMBL" id="MBA4709446.1"/>
    </source>
</evidence>
<keyword evidence="7" id="KW-1185">Reference proteome</keyword>
<dbReference type="PIRSF" id="PIRSF000103">
    <property type="entry name" value="HIBADH"/>
    <property type="match status" value="1"/>
</dbReference>
<dbReference type="InterPro" id="IPR029154">
    <property type="entry name" value="HIBADH-like_NADP-bd"/>
</dbReference>
<dbReference type="EMBL" id="JACERN010000033">
    <property type="protein sequence ID" value="MBA4709446.1"/>
    <property type="molecule type" value="Genomic_DNA"/>
</dbReference>
<dbReference type="GO" id="GO:0051287">
    <property type="term" value="F:NAD binding"/>
    <property type="evidence" value="ECO:0007669"/>
    <property type="project" value="InterPro"/>
</dbReference>
<comment type="caution">
    <text evidence="6">The sequence shown here is derived from an EMBL/GenBank/DDBJ whole genome shotgun (WGS) entry which is preliminary data.</text>
</comment>
<evidence type="ECO:0000259" key="4">
    <source>
        <dbReference type="Pfam" id="PF03446"/>
    </source>
</evidence>
<evidence type="ECO:0000313" key="7">
    <source>
        <dbReference type="Proteomes" id="UP000545606"/>
    </source>
</evidence>
<dbReference type="InterPro" id="IPR006115">
    <property type="entry name" value="6PGDH_NADP-bd"/>
</dbReference>